<dbReference type="GO" id="GO:0016491">
    <property type="term" value="F:oxidoreductase activity"/>
    <property type="evidence" value="ECO:0007669"/>
    <property type="project" value="UniProtKB-KW"/>
</dbReference>
<keyword evidence="3" id="KW-0560">Oxidoreductase</keyword>
<sequence length="279" mass="30981">MLNKLTEVTYAQSIAEVQTTLKNVTGITLAAGCTEIARRQTGRNLHLPSEVLALGRIPELCSISKTERYVEFGAAVTLDAILQLGRKNVPDVLYDAIKGIANPGIRSLATIGGNISAKGQRLSAFAPLLALDARLEIRTPGEASWIPMSRYFSNEGREASREPDFISKIRIPTELWDVSIYQRLGAEGIVTTGTASFAFLAKFQKNILADLRIAFAGKFFFRKKEFENLLIGRSLPLSMRDIMIIKEKAELFFEESYFPPSLERSCIFNLLEEGLKTLT</sequence>
<keyword evidence="1" id="KW-0285">Flavoprotein</keyword>
<dbReference type="Proteomes" id="UP001198163">
    <property type="component" value="Unassembled WGS sequence"/>
</dbReference>
<dbReference type="GO" id="GO:0071949">
    <property type="term" value="F:FAD binding"/>
    <property type="evidence" value="ECO:0007669"/>
    <property type="project" value="InterPro"/>
</dbReference>
<dbReference type="SUPFAM" id="SSF56176">
    <property type="entry name" value="FAD-binding/transporter-associated domain-like"/>
    <property type="match status" value="1"/>
</dbReference>
<dbReference type="InterPro" id="IPR016166">
    <property type="entry name" value="FAD-bd_PCMH"/>
</dbReference>
<dbReference type="InterPro" id="IPR036318">
    <property type="entry name" value="FAD-bd_PCMH-like_sf"/>
</dbReference>
<dbReference type="PANTHER" id="PTHR42659">
    <property type="entry name" value="XANTHINE DEHYDROGENASE SUBUNIT C-RELATED"/>
    <property type="match status" value="1"/>
</dbReference>
<name>A0AAE3JIT3_9SPIR</name>
<dbReference type="InterPro" id="IPR002346">
    <property type="entry name" value="Mopterin_DH_FAD-bd"/>
</dbReference>
<evidence type="ECO:0000313" key="6">
    <source>
        <dbReference type="Proteomes" id="UP001198163"/>
    </source>
</evidence>
<evidence type="ECO:0000313" key="5">
    <source>
        <dbReference type="EMBL" id="MCD1654536.1"/>
    </source>
</evidence>
<dbReference type="AlphaFoldDB" id="A0AAE3JIT3"/>
<protein>
    <submittedName>
        <fullName evidence="5">FAD binding domain-containing protein</fullName>
    </submittedName>
</protein>
<evidence type="ECO:0000256" key="3">
    <source>
        <dbReference type="ARBA" id="ARBA00023002"/>
    </source>
</evidence>
<gene>
    <name evidence="5" type="ORF">K7J14_07430</name>
</gene>
<dbReference type="PROSITE" id="PS51387">
    <property type="entry name" value="FAD_PCMH"/>
    <property type="match status" value="1"/>
</dbReference>
<feature type="domain" description="FAD-binding PCMH-type" evidence="4">
    <location>
        <begin position="1"/>
        <end position="176"/>
    </location>
</feature>
<dbReference type="PROSITE" id="PS51257">
    <property type="entry name" value="PROKAR_LIPOPROTEIN"/>
    <property type="match status" value="1"/>
</dbReference>
<keyword evidence="6" id="KW-1185">Reference proteome</keyword>
<dbReference type="PANTHER" id="PTHR42659:SF2">
    <property type="entry name" value="XANTHINE DEHYDROGENASE SUBUNIT C-RELATED"/>
    <property type="match status" value="1"/>
</dbReference>
<comment type="caution">
    <text evidence="5">The sequence shown here is derived from an EMBL/GenBank/DDBJ whole genome shotgun (WGS) entry which is preliminary data.</text>
</comment>
<dbReference type="RefSeq" id="WP_230754888.1">
    <property type="nucleotide sequence ID" value="NZ_JAINWA010000003.1"/>
</dbReference>
<proteinExistence type="predicted"/>
<evidence type="ECO:0000256" key="1">
    <source>
        <dbReference type="ARBA" id="ARBA00022630"/>
    </source>
</evidence>
<accession>A0AAE3JIT3</accession>
<dbReference type="InterPro" id="IPR016169">
    <property type="entry name" value="FAD-bd_PCMH_sub2"/>
</dbReference>
<dbReference type="EMBL" id="JAINWA010000003">
    <property type="protein sequence ID" value="MCD1654536.1"/>
    <property type="molecule type" value="Genomic_DNA"/>
</dbReference>
<keyword evidence="2" id="KW-0274">FAD</keyword>
<organism evidence="5 6">
    <name type="scientific">Teretinema zuelzerae</name>
    <dbReference type="NCBI Taxonomy" id="156"/>
    <lineage>
        <taxon>Bacteria</taxon>
        <taxon>Pseudomonadati</taxon>
        <taxon>Spirochaetota</taxon>
        <taxon>Spirochaetia</taxon>
        <taxon>Spirochaetales</taxon>
        <taxon>Treponemataceae</taxon>
        <taxon>Teretinema</taxon>
    </lineage>
</organism>
<evidence type="ECO:0000259" key="4">
    <source>
        <dbReference type="PROSITE" id="PS51387"/>
    </source>
</evidence>
<dbReference type="Pfam" id="PF00941">
    <property type="entry name" value="FAD_binding_5"/>
    <property type="match status" value="1"/>
</dbReference>
<reference evidence="5" key="1">
    <citation type="submission" date="2021-08" db="EMBL/GenBank/DDBJ databases">
        <title>Comparative analyses of Brucepasteria parasyntrophica and Teretinema zuelzerae.</title>
        <authorList>
            <person name="Song Y."/>
            <person name="Brune A."/>
        </authorList>
    </citation>
    <scope>NUCLEOTIDE SEQUENCE</scope>
    <source>
        <strain evidence="5">DSM 1903</strain>
    </source>
</reference>
<dbReference type="InterPro" id="IPR051312">
    <property type="entry name" value="Diverse_Substr_Oxidored"/>
</dbReference>
<dbReference type="Gene3D" id="3.30.465.10">
    <property type="match status" value="1"/>
</dbReference>
<evidence type="ECO:0000256" key="2">
    <source>
        <dbReference type="ARBA" id="ARBA00022827"/>
    </source>
</evidence>